<organism evidence="1 2">
    <name type="scientific">Tetradesmus obliquus</name>
    <name type="common">Green alga</name>
    <name type="synonym">Acutodesmus obliquus</name>
    <dbReference type="NCBI Taxonomy" id="3088"/>
    <lineage>
        <taxon>Eukaryota</taxon>
        <taxon>Viridiplantae</taxon>
        <taxon>Chlorophyta</taxon>
        <taxon>core chlorophytes</taxon>
        <taxon>Chlorophyceae</taxon>
        <taxon>CS clade</taxon>
        <taxon>Sphaeropleales</taxon>
        <taxon>Scenedesmaceae</taxon>
        <taxon>Tetradesmus</taxon>
    </lineage>
</organism>
<name>A0ABY8UM59_TETOB</name>
<keyword evidence="2" id="KW-1185">Reference proteome</keyword>
<sequence>MTHQHHLARYCHPHHHPHHHQSRPNQALRHHLAQVVSTAAWIGRMTLPADAAHGRSLWELAMYVCCSTMGASSVLDHMTQASLVVVVEIGTTTRCLHLPRSLLASPSAV</sequence>
<evidence type="ECO:0000313" key="2">
    <source>
        <dbReference type="Proteomes" id="UP001244341"/>
    </source>
</evidence>
<protein>
    <submittedName>
        <fullName evidence="1">Uncharacterized protein</fullName>
    </submittedName>
</protein>
<dbReference type="EMBL" id="CP126222">
    <property type="protein sequence ID" value="WIA22633.1"/>
    <property type="molecule type" value="Genomic_DNA"/>
</dbReference>
<evidence type="ECO:0000313" key="1">
    <source>
        <dbReference type="EMBL" id="WIA22633.1"/>
    </source>
</evidence>
<gene>
    <name evidence="1" type="ORF">OEZ85_001056</name>
</gene>
<accession>A0ABY8UM59</accession>
<dbReference type="Proteomes" id="UP001244341">
    <property type="component" value="Chromosome 15b"/>
</dbReference>
<proteinExistence type="predicted"/>
<reference evidence="1 2" key="1">
    <citation type="submission" date="2023-05" db="EMBL/GenBank/DDBJ databases">
        <title>A 100% complete, gapless, phased diploid assembly of the Scenedesmus obliquus UTEX 3031 genome.</title>
        <authorList>
            <person name="Biondi T.C."/>
            <person name="Hanschen E.R."/>
            <person name="Kwon T."/>
            <person name="Eng W."/>
            <person name="Kruse C.P.S."/>
            <person name="Koehler S.I."/>
            <person name="Kunde Y."/>
            <person name="Gleasner C.D."/>
            <person name="You Mak K.T."/>
            <person name="Polle J."/>
            <person name="Hovde B.T."/>
            <person name="Starkenburg S.R."/>
        </authorList>
    </citation>
    <scope>NUCLEOTIDE SEQUENCE [LARGE SCALE GENOMIC DNA]</scope>
    <source>
        <strain evidence="1 2">DOE0152z</strain>
    </source>
</reference>